<proteinExistence type="predicted"/>
<organism evidence="1 2">
    <name type="scientific">Carpediemonas membranifera</name>
    <dbReference type="NCBI Taxonomy" id="201153"/>
    <lineage>
        <taxon>Eukaryota</taxon>
        <taxon>Metamonada</taxon>
        <taxon>Carpediemonas-like organisms</taxon>
        <taxon>Carpediemonas</taxon>
    </lineage>
</organism>
<dbReference type="InterPro" id="IPR011989">
    <property type="entry name" value="ARM-like"/>
</dbReference>
<reference evidence="1" key="1">
    <citation type="submission" date="2021-05" db="EMBL/GenBank/DDBJ databases">
        <title>A free-living protist that lacks canonical eukaryotic 1 DNA replication and segregation systems.</title>
        <authorList>
            <person name="Salas-Leiva D.E."/>
            <person name="Tromer E.C."/>
            <person name="Curtis B.A."/>
            <person name="Jerlstrom-Hultqvist J."/>
            <person name="Kolisko M."/>
            <person name="Yi Z."/>
            <person name="Salas-Leiva J.S."/>
            <person name="Gallot-Lavallee L."/>
            <person name="Kops G.J.P.L."/>
            <person name="Archibald J.M."/>
            <person name="Simpson A.G.B."/>
            <person name="Roger A.J."/>
        </authorList>
    </citation>
    <scope>NUCLEOTIDE SEQUENCE</scope>
    <source>
        <strain evidence="1">BICM</strain>
    </source>
</reference>
<gene>
    <name evidence="1" type="ORF">J8273_7674</name>
</gene>
<dbReference type="EMBL" id="JAHDYR010000064">
    <property type="protein sequence ID" value="KAG9390331.1"/>
    <property type="molecule type" value="Genomic_DNA"/>
</dbReference>
<dbReference type="Gene3D" id="1.25.10.10">
    <property type="entry name" value="Leucine-rich Repeat Variant"/>
    <property type="match status" value="2"/>
</dbReference>
<evidence type="ECO:0000313" key="2">
    <source>
        <dbReference type="Proteomes" id="UP000717585"/>
    </source>
</evidence>
<dbReference type="SMART" id="SM00185">
    <property type="entry name" value="ARM"/>
    <property type="match status" value="3"/>
</dbReference>
<dbReference type="InterPro" id="IPR000225">
    <property type="entry name" value="Armadillo"/>
</dbReference>
<evidence type="ECO:0000313" key="1">
    <source>
        <dbReference type="EMBL" id="KAG9390331.1"/>
    </source>
</evidence>
<dbReference type="AlphaFoldDB" id="A0A8J6APR9"/>
<dbReference type="Proteomes" id="UP000717585">
    <property type="component" value="Unassembled WGS sequence"/>
</dbReference>
<dbReference type="PANTHER" id="PTHR15599:SF1">
    <property type="entry name" value="RADIAL SPOKE HEAD 14 HOMOLOG"/>
    <property type="match status" value="1"/>
</dbReference>
<protein>
    <submittedName>
        <fullName evidence="1">Uncharacterized protein</fullName>
    </submittedName>
</protein>
<comment type="caution">
    <text evidence="1">The sequence shown here is derived from an EMBL/GenBank/DDBJ whole genome shotgun (WGS) entry which is preliminary data.</text>
</comment>
<dbReference type="InterPro" id="IPR042856">
    <property type="entry name" value="RSP14"/>
</dbReference>
<name>A0A8J6APR9_9EUKA</name>
<dbReference type="SUPFAM" id="SSF48371">
    <property type="entry name" value="ARM repeat"/>
    <property type="match status" value="1"/>
</dbReference>
<sequence length="726" mass="77593">MTSIGEGVLLDSNEEHHASVAEKGIRILDQAVSNSRSLDELLSAVHIITDNCLNEKVVLRLLGSRIIPLLSVTLRTALDSGNSSDIITVVECISLLSYYDTSSQVTLKCGLDGITVMVQEALFAYASEPHLAAPICVALANLSQNKTPAIGLLDGPGLVRVLTELLAADAPDATTLTCLRHIIAFSENLVDNFLDVGGIPAIVNLAEHADSKIVDLITTLLEILIRHPQAKQAVEAEPAIASLVFGSERDPLRALQSLSSATSVEAAKEAAVQLVNHTYVAREPSGVLPLSLYARSLVDAGLFQVCIDALSDWLSDDVAALISGAIANICLSPDFREIAFDSGLVPILFRLFSQSKDSFVVMSTASALTNMASGLDIVASQLLNLGILDTAVAKIPVALPHAKAVRAVMDCLAAVFSAFPRKVATNVWSALGMVIETHGSAPDVARSACSLYIALIRPSDVFIPLASGVAPQEHVLVTRAIHALCQIHSNTIFGPSYLFLPPSAVIRYAMDPNLTRTEVEGVTQSLESMFQHDTAQETSSFSKELVITLMGLLDRFRDERVGAQIVRSLAALLRVDQDGRGEFWHSVGSADSYLCELLGRHGQYSGMTEAVVDLVATLSRDKGRMHGLPAVFSKLTSMITSRSERVSVGCMAIIRDTALASGKTDRNSPIDFEAVAARLEVLLSASPPEVHGRAVELADVIAAQLPRKPRKMLEKQLKRSATVPAA</sequence>
<dbReference type="PANTHER" id="PTHR15599">
    <property type="entry name" value="RTDR1"/>
    <property type="match status" value="1"/>
</dbReference>
<accession>A0A8J6APR9</accession>
<dbReference type="InterPro" id="IPR016024">
    <property type="entry name" value="ARM-type_fold"/>
</dbReference>
<keyword evidence="2" id="KW-1185">Reference proteome</keyword>